<gene>
    <name evidence="3" type="ORF">BDU57DRAFT_508304</name>
</gene>
<evidence type="ECO:0000256" key="2">
    <source>
        <dbReference type="SAM" id="MobiDB-lite"/>
    </source>
</evidence>
<name>A0A6A5QWP7_AMPQU</name>
<feature type="coiled-coil region" evidence="1">
    <location>
        <begin position="79"/>
        <end position="135"/>
    </location>
</feature>
<sequence length="166" mass="18732">MAAQRTTKRSCHTSNTRQRTESAQEQLDDCSDDVSISDSNAESMDVDDQGHDEQPQETRSRSAQELLSNMVAGARKRHIAKLKNVLESYARTNHDLETSLNTLFDQHEDESSAAHQAQLKRLAELLNHKAKLEAAMDAKLLVLRASYAAHSRDVENVLHQRIKELK</sequence>
<keyword evidence="1" id="KW-0175">Coiled coil</keyword>
<proteinExistence type="predicted"/>
<dbReference type="OrthoDB" id="3747906at2759"/>
<evidence type="ECO:0000313" key="4">
    <source>
        <dbReference type="Proteomes" id="UP000800096"/>
    </source>
</evidence>
<dbReference type="AlphaFoldDB" id="A0A6A5QWP7"/>
<feature type="compositionally biased region" description="Basic residues" evidence="2">
    <location>
        <begin position="1"/>
        <end position="11"/>
    </location>
</feature>
<keyword evidence="4" id="KW-1185">Reference proteome</keyword>
<feature type="compositionally biased region" description="Basic and acidic residues" evidence="2">
    <location>
        <begin position="48"/>
        <end position="62"/>
    </location>
</feature>
<accession>A0A6A5QWP7</accession>
<protein>
    <submittedName>
        <fullName evidence="3">Uncharacterized protein</fullName>
    </submittedName>
</protein>
<dbReference type="EMBL" id="ML979132">
    <property type="protein sequence ID" value="KAF1920155.1"/>
    <property type="molecule type" value="Genomic_DNA"/>
</dbReference>
<reference evidence="3" key="1">
    <citation type="journal article" date="2020" name="Stud. Mycol.">
        <title>101 Dothideomycetes genomes: a test case for predicting lifestyles and emergence of pathogens.</title>
        <authorList>
            <person name="Haridas S."/>
            <person name="Albert R."/>
            <person name="Binder M."/>
            <person name="Bloem J."/>
            <person name="Labutti K."/>
            <person name="Salamov A."/>
            <person name="Andreopoulos B."/>
            <person name="Baker S."/>
            <person name="Barry K."/>
            <person name="Bills G."/>
            <person name="Bluhm B."/>
            <person name="Cannon C."/>
            <person name="Castanera R."/>
            <person name="Culley D."/>
            <person name="Daum C."/>
            <person name="Ezra D."/>
            <person name="Gonzalez J."/>
            <person name="Henrissat B."/>
            <person name="Kuo A."/>
            <person name="Liang C."/>
            <person name="Lipzen A."/>
            <person name="Lutzoni F."/>
            <person name="Magnuson J."/>
            <person name="Mondo S."/>
            <person name="Nolan M."/>
            <person name="Ohm R."/>
            <person name="Pangilinan J."/>
            <person name="Park H.-J."/>
            <person name="Ramirez L."/>
            <person name="Alfaro M."/>
            <person name="Sun H."/>
            <person name="Tritt A."/>
            <person name="Yoshinaga Y."/>
            <person name="Zwiers L.-H."/>
            <person name="Turgeon B."/>
            <person name="Goodwin S."/>
            <person name="Spatafora J."/>
            <person name="Crous P."/>
            <person name="Grigoriev I."/>
        </authorList>
    </citation>
    <scope>NUCLEOTIDE SEQUENCE</scope>
    <source>
        <strain evidence="3">HMLAC05119</strain>
    </source>
</reference>
<organism evidence="3 4">
    <name type="scientific">Ampelomyces quisqualis</name>
    <name type="common">Powdery mildew agent</name>
    <dbReference type="NCBI Taxonomy" id="50730"/>
    <lineage>
        <taxon>Eukaryota</taxon>
        <taxon>Fungi</taxon>
        <taxon>Dikarya</taxon>
        <taxon>Ascomycota</taxon>
        <taxon>Pezizomycotina</taxon>
        <taxon>Dothideomycetes</taxon>
        <taxon>Pleosporomycetidae</taxon>
        <taxon>Pleosporales</taxon>
        <taxon>Pleosporineae</taxon>
        <taxon>Phaeosphaeriaceae</taxon>
        <taxon>Ampelomyces</taxon>
    </lineage>
</organism>
<evidence type="ECO:0000256" key="1">
    <source>
        <dbReference type="SAM" id="Coils"/>
    </source>
</evidence>
<evidence type="ECO:0000313" key="3">
    <source>
        <dbReference type="EMBL" id="KAF1920155.1"/>
    </source>
</evidence>
<feature type="region of interest" description="Disordered" evidence="2">
    <location>
        <begin position="1"/>
        <end position="63"/>
    </location>
</feature>
<dbReference type="Proteomes" id="UP000800096">
    <property type="component" value="Unassembled WGS sequence"/>
</dbReference>
<feature type="compositionally biased region" description="Polar residues" evidence="2">
    <location>
        <begin position="12"/>
        <end position="25"/>
    </location>
</feature>